<evidence type="ECO:0000313" key="9">
    <source>
        <dbReference type="Proteomes" id="UP000019229"/>
    </source>
</evidence>
<dbReference type="Proteomes" id="UP000019229">
    <property type="component" value="Chromosome"/>
</dbReference>
<dbReference type="Pfam" id="PF00871">
    <property type="entry name" value="Acetate_kinase"/>
    <property type="match status" value="1"/>
</dbReference>
<comment type="catalytic activity">
    <reaction evidence="6">
        <text>acetate + ATP = acetyl phosphate + ADP</text>
        <dbReference type="Rhea" id="RHEA:11352"/>
        <dbReference type="ChEBI" id="CHEBI:22191"/>
        <dbReference type="ChEBI" id="CHEBI:30089"/>
        <dbReference type="ChEBI" id="CHEBI:30616"/>
        <dbReference type="ChEBI" id="CHEBI:456216"/>
        <dbReference type="EC" id="2.7.2.1"/>
    </reaction>
</comment>
<keyword evidence="2 6" id="KW-0808">Transferase</keyword>
<keyword evidence="6" id="KW-0963">Cytoplasm</keyword>
<feature type="binding site" evidence="6">
    <location>
        <position position="16"/>
    </location>
    <ligand>
        <name>ATP</name>
        <dbReference type="ChEBI" id="CHEBI:30616"/>
    </ligand>
</feature>
<organism evidence="8 9">
    <name type="scientific">Mesomycoplasma bovoculi M165/69</name>
    <dbReference type="NCBI Taxonomy" id="743966"/>
    <lineage>
        <taxon>Bacteria</taxon>
        <taxon>Bacillati</taxon>
        <taxon>Mycoplasmatota</taxon>
        <taxon>Mycoplasmoidales</taxon>
        <taxon>Metamycoplasmataceae</taxon>
        <taxon>Mesomycoplasma</taxon>
    </lineage>
</organism>
<keyword evidence="3 6" id="KW-0547">Nucleotide-binding</keyword>
<keyword evidence="6" id="KW-0479">Metal-binding</keyword>
<dbReference type="HOGENOM" id="CLU_020352_0_1_14"/>
<comment type="subcellular location">
    <subcellularLocation>
        <location evidence="6">Cytoplasm</location>
    </subcellularLocation>
</comment>
<dbReference type="PROSITE" id="PS01075">
    <property type="entry name" value="ACETATE_KINASE_1"/>
    <property type="match status" value="1"/>
</dbReference>
<comment type="similarity">
    <text evidence="1 6 7">Belongs to the acetokinase family.</text>
</comment>
<keyword evidence="4 6" id="KW-0418">Kinase</keyword>
<dbReference type="PRINTS" id="PR00471">
    <property type="entry name" value="ACETATEKNASE"/>
</dbReference>
<evidence type="ECO:0000313" key="8">
    <source>
        <dbReference type="EMBL" id="AHH45265.1"/>
    </source>
</evidence>
<dbReference type="AlphaFoldDB" id="W5UTW9"/>
<evidence type="ECO:0000256" key="1">
    <source>
        <dbReference type="ARBA" id="ARBA00008748"/>
    </source>
</evidence>
<name>W5UTW9_9BACT</name>
<dbReference type="InterPro" id="IPR043129">
    <property type="entry name" value="ATPase_NBD"/>
</dbReference>
<feature type="binding site" evidence="6">
    <location>
        <begin position="205"/>
        <end position="209"/>
    </location>
    <ligand>
        <name>ATP</name>
        <dbReference type="ChEBI" id="CHEBI:30616"/>
    </ligand>
</feature>
<evidence type="ECO:0000256" key="7">
    <source>
        <dbReference type="RuleBase" id="RU003835"/>
    </source>
</evidence>
<dbReference type="GO" id="GO:0006085">
    <property type="term" value="P:acetyl-CoA biosynthetic process"/>
    <property type="evidence" value="ECO:0007669"/>
    <property type="project" value="UniProtKB-UniRule"/>
</dbReference>
<keyword evidence="5 6" id="KW-0067">ATP-binding</keyword>
<comment type="subunit">
    <text evidence="6">Homodimer.</text>
</comment>
<dbReference type="GO" id="GO:0005524">
    <property type="term" value="F:ATP binding"/>
    <property type="evidence" value="ECO:0007669"/>
    <property type="project" value="UniProtKB-KW"/>
</dbReference>
<evidence type="ECO:0000256" key="2">
    <source>
        <dbReference type="ARBA" id="ARBA00022679"/>
    </source>
</evidence>
<evidence type="ECO:0000256" key="6">
    <source>
        <dbReference type="HAMAP-Rule" id="MF_00020"/>
    </source>
</evidence>
<accession>W5UTW9</accession>
<dbReference type="STRING" id="743966.MYB_01275"/>
<dbReference type="SUPFAM" id="SSF53067">
    <property type="entry name" value="Actin-like ATPase domain"/>
    <property type="match status" value="2"/>
</dbReference>
<dbReference type="InterPro" id="IPR000890">
    <property type="entry name" value="Aliphatic_acid_kin_short-chain"/>
</dbReference>
<feature type="active site" description="Proton donor/acceptor" evidence="6">
    <location>
        <position position="147"/>
    </location>
</feature>
<dbReference type="PANTHER" id="PTHR21060">
    <property type="entry name" value="ACETATE KINASE"/>
    <property type="match status" value="1"/>
</dbReference>
<dbReference type="GO" id="GO:0008776">
    <property type="term" value="F:acetate kinase activity"/>
    <property type="evidence" value="ECO:0007669"/>
    <property type="project" value="UniProtKB-UniRule"/>
</dbReference>
<dbReference type="InterPro" id="IPR004372">
    <property type="entry name" value="Ac/propionate_kinase"/>
</dbReference>
<sequence length="401" mass="43468">MNTKVLVINAGSSSIKWQIFSKNQLQLIASGLVERIGITGGLFKVVGPTGSTQINFEVANHKAAVEKLIELWSEHQIVGSIDEIEIAGFRVVHGGSIFRGPVKLDESAIGHIQALAKFAPLHNPSAIESIRAIQAVLPNVKLAASFDTAFHADIPKINYTYPISSELSEKYQIRKYGFHGISHKYITNTLEQTLGVATVDYVNMHIGNGASLAAIKDSKSIDTSMGLTPLAGLMMGTRSGDIDPSIHHFVYHQAGLSIDEFTDILNKKSGVLGVSGISSDMRDLSQAAKDGNAQAEFTLELYAQKIADYLVNYINKVGKSIQALVFTGGVGENSASMRQRIIDKINLPKLNLVLNQTKNTAPLKEFGPVELVSDASSDLPIYVIKTNEELLIAQNAIKSWK</sequence>
<dbReference type="NCBIfam" id="TIGR00016">
    <property type="entry name" value="ackA"/>
    <property type="match status" value="1"/>
</dbReference>
<gene>
    <name evidence="6 8" type="primary">ackA</name>
    <name evidence="8" type="ORF">MYB_01275</name>
</gene>
<dbReference type="GO" id="GO:0000287">
    <property type="term" value="F:magnesium ion binding"/>
    <property type="evidence" value="ECO:0007669"/>
    <property type="project" value="UniProtKB-UniRule"/>
</dbReference>
<feature type="site" description="Transition state stabilizer" evidence="6">
    <location>
        <position position="179"/>
    </location>
</feature>
<evidence type="ECO:0000256" key="3">
    <source>
        <dbReference type="ARBA" id="ARBA00022741"/>
    </source>
</evidence>
<dbReference type="UniPathway" id="UPA00340">
    <property type="reaction ID" value="UER00458"/>
</dbReference>
<dbReference type="RefSeq" id="WP_022935014.1">
    <property type="nucleotide sequence ID" value="NZ_CP007154.1"/>
</dbReference>
<comment type="pathway">
    <text evidence="6">Metabolic intermediate biosynthesis; acetyl-CoA biosynthesis; acetyl-CoA from acetate: step 1/2.</text>
</comment>
<comment type="cofactor">
    <cofactor evidence="6">
        <name>Mg(2+)</name>
        <dbReference type="ChEBI" id="CHEBI:18420"/>
    </cofactor>
    <cofactor evidence="6">
        <name>Mn(2+)</name>
        <dbReference type="ChEBI" id="CHEBI:29035"/>
    </cofactor>
    <text evidence="6">Mg(2+). Can also accept Mn(2+).</text>
</comment>
<feature type="binding site" evidence="6">
    <location>
        <position position="388"/>
    </location>
    <ligand>
        <name>Mg(2+)</name>
        <dbReference type="ChEBI" id="CHEBI:18420"/>
    </ligand>
</feature>
<dbReference type="Gene3D" id="3.30.420.40">
    <property type="match status" value="2"/>
</dbReference>
<feature type="site" description="Transition state stabilizer" evidence="6">
    <location>
        <position position="238"/>
    </location>
</feature>
<feature type="binding site" evidence="6">
    <location>
        <begin position="329"/>
        <end position="333"/>
    </location>
    <ligand>
        <name>ATP</name>
        <dbReference type="ChEBI" id="CHEBI:30616"/>
    </ligand>
</feature>
<feature type="binding site" evidence="6">
    <location>
        <position position="90"/>
    </location>
    <ligand>
        <name>substrate</name>
    </ligand>
</feature>
<dbReference type="KEGG" id="mbc:MYB_01275"/>
<dbReference type="GO" id="GO:0006083">
    <property type="term" value="P:acetate metabolic process"/>
    <property type="evidence" value="ECO:0007669"/>
    <property type="project" value="TreeGrafter"/>
</dbReference>
<feature type="binding site" evidence="6">
    <location>
        <position position="9"/>
    </location>
    <ligand>
        <name>Mg(2+)</name>
        <dbReference type="ChEBI" id="CHEBI:18420"/>
    </ligand>
</feature>
<feature type="binding site" evidence="6">
    <location>
        <begin position="280"/>
        <end position="282"/>
    </location>
    <ligand>
        <name>ATP</name>
        <dbReference type="ChEBI" id="CHEBI:30616"/>
    </ligand>
</feature>
<dbReference type="GO" id="GO:0005737">
    <property type="term" value="C:cytoplasm"/>
    <property type="evidence" value="ECO:0007669"/>
    <property type="project" value="UniProtKB-SubCell"/>
</dbReference>
<proteinExistence type="inferred from homology"/>
<dbReference type="PANTHER" id="PTHR21060:SF15">
    <property type="entry name" value="ACETATE KINASE-RELATED"/>
    <property type="match status" value="1"/>
</dbReference>
<keyword evidence="6" id="KW-0460">Magnesium</keyword>
<comment type="function">
    <text evidence="6">Catalyzes the formation of acetyl phosphate from acetate and ATP. Can also catalyze the reverse reaction.</text>
</comment>
<dbReference type="PATRIC" id="fig|743966.3.peg.257"/>
<protein>
    <recommendedName>
        <fullName evidence="6">Acetate kinase</fullName>
        <ecNumber evidence="6">2.7.2.1</ecNumber>
    </recommendedName>
    <alternativeName>
        <fullName evidence="6">Acetokinase</fullName>
    </alternativeName>
</protein>
<evidence type="ECO:0000256" key="4">
    <source>
        <dbReference type="ARBA" id="ARBA00022777"/>
    </source>
</evidence>
<dbReference type="OrthoDB" id="9802453at2"/>
<keyword evidence="9" id="KW-1185">Reference proteome</keyword>
<dbReference type="PIRSF" id="PIRSF000722">
    <property type="entry name" value="Acetate_prop_kin"/>
    <property type="match status" value="1"/>
</dbReference>
<dbReference type="InterPro" id="IPR023865">
    <property type="entry name" value="Aliphatic_acid_kinase_CS"/>
</dbReference>
<reference evidence="8 9" key="1">
    <citation type="journal article" date="2014" name="Genome Announc.">
        <title>Complete Genome Sequence of Mycoplasma bovoculi Strain M165/69T (ATCC 29104).</title>
        <authorList>
            <person name="Calcutt M.J."/>
            <person name="Foecking M.F."/>
        </authorList>
    </citation>
    <scope>NUCLEOTIDE SEQUENCE [LARGE SCALE GENOMIC DNA]</scope>
    <source>
        <strain evidence="8">M165/69</strain>
    </source>
</reference>
<dbReference type="EMBL" id="CP007154">
    <property type="protein sequence ID" value="AHH45265.1"/>
    <property type="molecule type" value="Genomic_DNA"/>
</dbReference>
<evidence type="ECO:0000256" key="5">
    <source>
        <dbReference type="ARBA" id="ARBA00022840"/>
    </source>
</evidence>
<dbReference type="HAMAP" id="MF_00020">
    <property type="entry name" value="Acetate_kinase"/>
    <property type="match status" value="1"/>
</dbReference>
<dbReference type="NCBIfam" id="NF005520">
    <property type="entry name" value="PRK07157.1"/>
    <property type="match status" value="1"/>
</dbReference>
<dbReference type="EC" id="2.7.2.1" evidence="6"/>
<dbReference type="eggNOG" id="COG0282">
    <property type="taxonomic scope" value="Bacteria"/>
</dbReference>